<organism evidence="4 5">
    <name type="scientific">Neotoma lepida</name>
    <name type="common">Desert woodrat</name>
    <dbReference type="NCBI Taxonomy" id="56216"/>
    <lineage>
        <taxon>Eukaryota</taxon>
        <taxon>Metazoa</taxon>
        <taxon>Chordata</taxon>
        <taxon>Craniata</taxon>
        <taxon>Vertebrata</taxon>
        <taxon>Euteleostomi</taxon>
        <taxon>Mammalia</taxon>
        <taxon>Eutheria</taxon>
        <taxon>Euarchontoglires</taxon>
        <taxon>Glires</taxon>
        <taxon>Rodentia</taxon>
        <taxon>Myomorpha</taxon>
        <taxon>Muroidea</taxon>
        <taxon>Cricetidae</taxon>
        <taxon>Neotominae</taxon>
        <taxon>Neotoma</taxon>
    </lineage>
</organism>
<sequence length="354" mass="40282">VVWRFEGKKPDTLGSNTRLYNWIPQNDLLALNLTKMSVKMAAALILLQLSGFFESGSGGKVLVWPVEFSHWLNLRTILDELVKKGHEVTVLRPSASFSYEVDNTSTIEFETYPSSYSITDLEELFMDSFRKEIYELPKQSFWRYFLMLQELFWLGSEFSESLCKDAVFNKELMTKLHNSSFDVMVADPFAPCGDLLAEILKIPLVYSLRFFPGSTYEKYSGGLPLPPSYVPVALSELTDRMTFMERVQNKKRNQLYSEVLGRPTTLTEIMAKADIWLIRTYWDLEFPHPVLPNFDFVGGLHCRPAKPLPEEIEDFVQSSGDHGVVVFSLGSMVGTLTEERANVIAAGLAQIPQK</sequence>
<dbReference type="Pfam" id="PF00201">
    <property type="entry name" value="UDPGT"/>
    <property type="match status" value="2"/>
</dbReference>
<dbReference type="OrthoDB" id="5835829at2759"/>
<dbReference type="FunFam" id="3.40.50.2000:FF:000042">
    <property type="entry name" value="UDP-glucuronosyltransferase"/>
    <property type="match status" value="1"/>
</dbReference>
<comment type="similarity">
    <text evidence="1">Belongs to the UDP-glycosyltransferase family.</text>
</comment>
<accession>A0A1A6HHE0</accession>
<evidence type="ECO:0000313" key="4">
    <source>
        <dbReference type="EMBL" id="OBS77681.1"/>
    </source>
</evidence>
<dbReference type="InterPro" id="IPR050271">
    <property type="entry name" value="UDP-glycosyltransferase"/>
</dbReference>
<protein>
    <recommendedName>
        <fullName evidence="6">UDP-glycosyltransferases domain-containing protein</fullName>
    </recommendedName>
</protein>
<gene>
    <name evidence="4" type="ORF">A6R68_19930</name>
</gene>
<proteinExistence type="inferred from homology"/>
<dbReference type="GO" id="GO:0015020">
    <property type="term" value="F:glucuronosyltransferase activity"/>
    <property type="evidence" value="ECO:0007669"/>
    <property type="project" value="TreeGrafter"/>
</dbReference>
<dbReference type="Proteomes" id="UP000092124">
    <property type="component" value="Unassembled WGS sequence"/>
</dbReference>
<keyword evidence="2" id="KW-0328">Glycosyltransferase</keyword>
<dbReference type="CDD" id="cd03784">
    <property type="entry name" value="GT1_Gtf-like"/>
    <property type="match status" value="1"/>
</dbReference>
<dbReference type="Gene3D" id="3.40.50.2000">
    <property type="entry name" value="Glycogen Phosphorylase B"/>
    <property type="match status" value="2"/>
</dbReference>
<evidence type="ECO:0000256" key="2">
    <source>
        <dbReference type="ARBA" id="ARBA00022676"/>
    </source>
</evidence>
<keyword evidence="3" id="KW-0808">Transferase</keyword>
<feature type="non-terminal residue" evidence="4">
    <location>
        <position position="1"/>
    </location>
</feature>
<dbReference type="PANTHER" id="PTHR48043">
    <property type="entry name" value="EG:EG0003.4 PROTEIN-RELATED"/>
    <property type="match status" value="1"/>
</dbReference>
<feature type="non-terminal residue" evidence="4">
    <location>
        <position position="354"/>
    </location>
</feature>
<dbReference type="EMBL" id="LZPO01028326">
    <property type="protein sequence ID" value="OBS77681.1"/>
    <property type="molecule type" value="Genomic_DNA"/>
</dbReference>
<dbReference type="SUPFAM" id="SSF53756">
    <property type="entry name" value="UDP-Glycosyltransferase/glycogen phosphorylase"/>
    <property type="match status" value="1"/>
</dbReference>
<dbReference type="AlphaFoldDB" id="A0A1A6HHE0"/>
<reference evidence="4 5" key="1">
    <citation type="submission" date="2016-06" db="EMBL/GenBank/DDBJ databases">
        <title>The Draft Genome Sequence and Annotation of the Desert Woodrat Neotoma lepida.</title>
        <authorList>
            <person name="Campbell M."/>
            <person name="Oakeson K.F."/>
            <person name="Yandell M."/>
            <person name="Halpert J.R."/>
            <person name="Dearing D."/>
        </authorList>
    </citation>
    <scope>NUCLEOTIDE SEQUENCE [LARGE SCALE GENOMIC DNA]</scope>
    <source>
        <strain evidence="4">417</strain>
        <tissue evidence="4">Liver</tissue>
    </source>
</reference>
<dbReference type="PANTHER" id="PTHR48043:SF45">
    <property type="entry name" value="UDP-GLUCURONOSYLTRANSFERASE"/>
    <property type="match status" value="1"/>
</dbReference>
<dbReference type="STRING" id="56216.A0A1A6HHE0"/>
<name>A0A1A6HHE0_NEOLE</name>
<dbReference type="InterPro" id="IPR002213">
    <property type="entry name" value="UDP_glucos_trans"/>
</dbReference>
<evidence type="ECO:0008006" key="6">
    <source>
        <dbReference type="Google" id="ProtNLM"/>
    </source>
</evidence>
<evidence type="ECO:0000256" key="3">
    <source>
        <dbReference type="ARBA" id="ARBA00022679"/>
    </source>
</evidence>
<keyword evidence="5" id="KW-1185">Reference proteome</keyword>
<comment type="caution">
    <text evidence="4">The sequence shown here is derived from an EMBL/GenBank/DDBJ whole genome shotgun (WGS) entry which is preliminary data.</text>
</comment>
<evidence type="ECO:0000256" key="1">
    <source>
        <dbReference type="ARBA" id="ARBA00009995"/>
    </source>
</evidence>
<evidence type="ECO:0000313" key="5">
    <source>
        <dbReference type="Proteomes" id="UP000092124"/>
    </source>
</evidence>